<protein>
    <submittedName>
        <fullName evidence="2">Uncharacterized protein</fullName>
    </submittedName>
</protein>
<organism evidence="2">
    <name type="scientific">Oryza glumipatula</name>
    <dbReference type="NCBI Taxonomy" id="40148"/>
    <lineage>
        <taxon>Eukaryota</taxon>
        <taxon>Viridiplantae</taxon>
        <taxon>Streptophyta</taxon>
        <taxon>Embryophyta</taxon>
        <taxon>Tracheophyta</taxon>
        <taxon>Spermatophyta</taxon>
        <taxon>Magnoliopsida</taxon>
        <taxon>Liliopsida</taxon>
        <taxon>Poales</taxon>
        <taxon>Poaceae</taxon>
        <taxon>BOP clade</taxon>
        <taxon>Oryzoideae</taxon>
        <taxon>Oryzeae</taxon>
        <taxon>Oryzinae</taxon>
        <taxon>Oryza</taxon>
    </lineage>
</organism>
<feature type="region of interest" description="Disordered" evidence="1">
    <location>
        <begin position="17"/>
        <end position="39"/>
    </location>
</feature>
<accession>A0A0E0AV35</accession>
<dbReference type="Proteomes" id="UP000026961">
    <property type="component" value="Chromosome 8"/>
</dbReference>
<keyword evidence="3" id="KW-1185">Reference proteome</keyword>
<sequence>MEAGGGRAVSWRWPVTPAAGIDGGRSCDSNSGGDTDGGRDSWWLPYAPTAMDFDGEHGALKVWEQRLEPGNGWCNSCLAKLMAVGAEVLAFPAGYCNVL</sequence>
<name>A0A0E0AV35_9ORYZ</name>
<reference evidence="2" key="2">
    <citation type="submission" date="2018-05" db="EMBL/GenBank/DDBJ databases">
        <title>OgluRS3 (Oryza glumaepatula Reference Sequence Version 3).</title>
        <authorList>
            <person name="Zhang J."/>
            <person name="Kudrna D."/>
            <person name="Lee S."/>
            <person name="Talag J."/>
            <person name="Welchert J."/>
            <person name="Wing R.A."/>
        </authorList>
    </citation>
    <scope>NUCLEOTIDE SEQUENCE [LARGE SCALE GENOMIC DNA]</scope>
</reference>
<proteinExistence type="predicted"/>
<evidence type="ECO:0000313" key="3">
    <source>
        <dbReference type="Proteomes" id="UP000026961"/>
    </source>
</evidence>
<dbReference type="HOGENOM" id="CLU_2324194_0_0_1"/>
<reference evidence="2" key="1">
    <citation type="submission" date="2015-04" db="UniProtKB">
        <authorList>
            <consortium name="EnsemblPlants"/>
        </authorList>
    </citation>
    <scope>IDENTIFICATION</scope>
</reference>
<dbReference type="EnsemblPlants" id="OGLUM08G14670.1">
    <property type="protein sequence ID" value="OGLUM08G14670.1"/>
    <property type="gene ID" value="OGLUM08G14670"/>
</dbReference>
<dbReference type="Gramene" id="OGLUM08G14670.1">
    <property type="protein sequence ID" value="OGLUM08G14670.1"/>
    <property type="gene ID" value="OGLUM08G14670"/>
</dbReference>
<dbReference type="AlphaFoldDB" id="A0A0E0AV35"/>
<evidence type="ECO:0000313" key="2">
    <source>
        <dbReference type="EnsemblPlants" id="OGLUM08G14670.1"/>
    </source>
</evidence>
<evidence type="ECO:0000256" key="1">
    <source>
        <dbReference type="SAM" id="MobiDB-lite"/>
    </source>
</evidence>